<evidence type="ECO:0000259" key="3">
    <source>
        <dbReference type="SMART" id="SM01360"/>
    </source>
</evidence>
<dbReference type="InterPro" id="IPR001599">
    <property type="entry name" value="Macroglobln_a2"/>
</dbReference>
<protein>
    <submittedName>
        <fullName evidence="4">Alpha-2-macroglobulin family protein</fullName>
    </submittedName>
</protein>
<dbReference type="InterPro" id="IPR002890">
    <property type="entry name" value="MG2"/>
</dbReference>
<organism evidence="4 5">
    <name type="scientific">Dongia sedimenti</name>
    <dbReference type="NCBI Taxonomy" id="3064282"/>
    <lineage>
        <taxon>Bacteria</taxon>
        <taxon>Pseudomonadati</taxon>
        <taxon>Pseudomonadota</taxon>
        <taxon>Alphaproteobacteria</taxon>
        <taxon>Rhodospirillales</taxon>
        <taxon>Dongiaceae</taxon>
        <taxon>Dongia</taxon>
    </lineage>
</organism>
<evidence type="ECO:0000259" key="2">
    <source>
        <dbReference type="SMART" id="SM01359"/>
    </source>
</evidence>
<dbReference type="Pfam" id="PF17973">
    <property type="entry name" value="bMG10"/>
    <property type="match status" value="1"/>
</dbReference>
<sequence>MRAWLNPLAGIRGMACAILLIALPVVPLPVVPVAFADEKVPASPQDVVRPAGAVVVPEKFLRRWDPITVFFDADIGPAAGGAEDHPEKYFALAPLHPGAATWINARTLQFKPAEPWPPLTRFALKVGARGVNLATLMSAPTATTPSDSATGLDPVKAIALTLPEPLDAEALAKLITLELRPLPGVDAGTSRTLTDADFDVKVMERADRSAPAQYVVNLHDPIPGGTRALLHLKLSLESGLDGGFQDISFSTAEPFRVTQLGCPKESFPIPPSGASYGREDAIKCPAGDRTINVTFSADLAPIGPIAARNLIRISPQVENVSYATVNNVLSVSGRFAAGTLYQIRLEPAALTDRQGRPLQMPAPSEAFLSFAERKSFLDSLSSNGIVERYGPQMLPLKGRGFEQVDVRIHKIDPLNRSFWPFPNEPVTVDDAATPPAPGEEPEPFDDPNRFISASELSAQIKALGSPSISDLIDLPLKKGGAAAKFGLDLKPYFARIGGADQPGTYLVGLRRIDKSSERAWVRVQLTDLSLSAIDEQDRVRFVVTSIATGKPVQGAEIKVEGSNDDHWVEAYSDTTDSQGQAEWAAPGPSRDSVAIHRIVVTKDGDTLVLDPTRGPDVYADQNWMAASDTWLQWTQDSLRGRAEPDADLVHIFTERPIYRPEEPVHIKGYLRAYSAGALSFEHPEATLIITGPDETEWRHDVTINESGSFYDFFQEKTEATGIYTVKLEIQTEDGPRQAGAMSFKKEAYRLPTFEVHLNGATKTPSDAPFTVKLASTYYAGGVVASRPVHWRVTQFPYDWTLAKREGFYYSTDARFSGIGEFASTPVLEKDGTTDDQGAAELELNPAIEPTAQPRSYVIEATVTGDDDQTVTSTQEIAALPPFAIGVKVPRYLKDTDSVQAEVLLQGLDDKLVSDKTVSVKLLKRRWISQLQAGDFTEGAAKYVTETVDETVSEQKLTSALEPSKLDLKLTGAGVYILKVEGRDALGRTQSVAVDFFADGGTPVTWSRPPAQVFKVTTEKPDYKGGDTAVLILESPFQNAEALAIVEEPDARMRYEWVHVRNGVGRFELPIDPTYMPRIPVHFLLMRGRLPGALPTADQLDLGRPQTMAATNWITVKPVKNIVDVKLDYPEKALPGEEITMKISLTDDTGAPLAGEVTLWLVDQAVLALADEQRLDPLPEFIVDRATRMKLRDSRNMVIGAVPLEEDPGGDEGLAERKSLFDNVTVRKNFTPVPYFNPAIMVGADGKAEVKIKLADSLSIFKVRAKAVSGTSRFGYATGSIRVRLPVMVQPNFPRFVRPGDQFTLAGLGRIIEGDGGPGRVELRADGLTLSGEAKRDFDWTTETPVHLDFPVTVPTPGYTEEGELTRQSVNVMFGVERSSDQARDAVSIDLPIQPDRRPVDLRVLADLVAGAPFTVPAISDPIRAGTLRRHVLLSTQPGLLRMAAGLDYLQAYPYGCTEQRISLARAELALHKFRDTLMLGGKLDRLDRDVKDTVTYVAKATTDGGLVSFWPGSEPYVFLTAWSVQFLVEARDAGFAIDEALLTKQTDALRASLRSDNTNLISGIEYAERVWALTALAEAGKADDAYAAELARKTQWLNLEALAQVTEALGRSPSTDPKTLSDLMAKTWAGIVTRLYQGKEIYGGLQTNAEAEDRLIIPSETRTVAQVLHAVATGEDEPKKQLLVNALVTLGRGDGWGTTNANAEALLALAKFIDSQPANAPLETIDVAVGDVARKIEVGGKTPIVPLPEPGPAKLTFTSSSAKPVGVLVQARYVPLPDGSQEAPHAEGFVVSREVHQVQPGDQPAIKTALDSAGKTITFKVGEIDEDRVELVNAIDRNHVAIVIPLAAGMEPLNPALATAPPEAKPTGEITLAPSFVAFLDDRVAYFYDRLPKGTYRFAFRTRAHIPGSFIQPAAYAEMMYDGSVNGNSSGARIVVEPADAQ</sequence>
<evidence type="ECO:0000313" key="5">
    <source>
        <dbReference type="Proteomes" id="UP001230156"/>
    </source>
</evidence>
<dbReference type="InterPro" id="IPR008930">
    <property type="entry name" value="Terpenoid_cyclase/PrenylTrfase"/>
</dbReference>
<comment type="caution">
    <text evidence="4">The sequence shown here is derived from an EMBL/GenBank/DDBJ whole genome shotgun (WGS) entry which is preliminary data.</text>
</comment>
<dbReference type="PANTHER" id="PTHR40094">
    <property type="entry name" value="ALPHA-2-MACROGLOBULIN HOMOLOG"/>
    <property type="match status" value="1"/>
</dbReference>
<name>A0ABU0YF91_9PROT</name>
<evidence type="ECO:0000256" key="1">
    <source>
        <dbReference type="ARBA" id="ARBA00010556"/>
    </source>
</evidence>
<dbReference type="InterPro" id="IPR011625">
    <property type="entry name" value="A2M_N_BRD"/>
</dbReference>
<dbReference type="SMART" id="SM01359">
    <property type="entry name" value="A2M_N_2"/>
    <property type="match status" value="1"/>
</dbReference>
<accession>A0ABU0YF91</accession>
<evidence type="ECO:0000313" key="4">
    <source>
        <dbReference type="EMBL" id="MDQ7246382.1"/>
    </source>
</evidence>
<dbReference type="Gene3D" id="2.60.40.3710">
    <property type="match status" value="1"/>
</dbReference>
<feature type="domain" description="Alpha-2-macroglobulin" evidence="3">
    <location>
        <begin position="1232"/>
        <end position="1322"/>
    </location>
</feature>
<dbReference type="EMBL" id="JAUYVI010000001">
    <property type="protein sequence ID" value="MDQ7246382.1"/>
    <property type="molecule type" value="Genomic_DNA"/>
</dbReference>
<dbReference type="Gene3D" id="1.50.10.20">
    <property type="match status" value="1"/>
</dbReference>
<dbReference type="Proteomes" id="UP001230156">
    <property type="component" value="Unassembled WGS sequence"/>
</dbReference>
<comment type="similarity">
    <text evidence="1">Belongs to the protease inhibitor I39 (alpha-2-macroglobulin) family. Bacterial alpha-2-macroglobulin subfamily.</text>
</comment>
<reference evidence="5" key="1">
    <citation type="submission" date="2023-08" db="EMBL/GenBank/DDBJ databases">
        <title>Rhodospirillaceae gen. nov., a novel taxon isolated from the Yangtze River Yuezi River estuary sludge.</title>
        <authorList>
            <person name="Ruan L."/>
        </authorList>
    </citation>
    <scope>NUCLEOTIDE SEQUENCE [LARGE SCALE GENOMIC DNA]</scope>
    <source>
        <strain evidence="5">R-7</strain>
    </source>
</reference>
<dbReference type="SUPFAM" id="SSF48239">
    <property type="entry name" value="Terpenoid cyclases/Protein prenyltransferases"/>
    <property type="match status" value="1"/>
</dbReference>
<dbReference type="PANTHER" id="PTHR40094:SF1">
    <property type="entry name" value="UBIQUITIN DOMAIN-CONTAINING PROTEIN"/>
    <property type="match status" value="1"/>
</dbReference>
<dbReference type="RefSeq" id="WP_379953766.1">
    <property type="nucleotide sequence ID" value="NZ_JAUYVI010000001.1"/>
</dbReference>
<dbReference type="Pfam" id="PF00207">
    <property type="entry name" value="A2M"/>
    <property type="match status" value="1"/>
</dbReference>
<dbReference type="InterPro" id="IPR051802">
    <property type="entry name" value="YfhM-like"/>
</dbReference>
<proteinExistence type="inferred from homology"/>
<feature type="domain" description="Alpha-2-macroglobulin bait region" evidence="2">
    <location>
        <begin position="1013"/>
        <end position="1168"/>
    </location>
</feature>
<dbReference type="Pfam" id="PF01835">
    <property type="entry name" value="MG2"/>
    <property type="match status" value="1"/>
</dbReference>
<dbReference type="Pfam" id="PF07703">
    <property type="entry name" value="A2M_BRD"/>
    <property type="match status" value="1"/>
</dbReference>
<keyword evidence="5" id="KW-1185">Reference proteome</keyword>
<dbReference type="Gene3D" id="2.60.40.1930">
    <property type="match status" value="1"/>
</dbReference>
<gene>
    <name evidence="4" type="ORF">Q8A70_01830</name>
</gene>
<dbReference type="InterPro" id="IPR041246">
    <property type="entry name" value="Bact_MG10"/>
</dbReference>
<dbReference type="SMART" id="SM01360">
    <property type="entry name" value="A2M"/>
    <property type="match status" value="1"/>
</dbReference>